<evidence type="ECO:0000256" key="1">
    <source>
        <dbReference type="ARBA" id="ARBA00022603"/>
    </source>
</evidence>
<feature type="binding site" evidence="4">
    <location>
        <position position="445"/>
    </location>
    <ligand>
        <name>S-adenosyl-L-methionine</name>
        <dbReference type="ChEBI" id="CHEBI:59789"/>
    </ligand>
</feature>
<evidence type="ECO:0000256" key="5">
    <source>
        <dbReference type="SAM" id="MobiDB-lite"/>
    </source>
</evidence>
<dbReference type="SUPFAM" id="SSF53335">
    <property type="entry name" value="S-adenosyl-L-methionine-dependent methyltransferases"/>
    <property type="match status" value="1"/>
</dbReference>
<evidence type="ECO:0000256" key="3">
    <source>
        <dbReference type="ARBA" id="ARBA00022691"/>
    </source>
</evidence>
<feature type="region of interest" description="Disordered" evidence="5">
    <location>
        <begin position="99"/>
        <end position="123"/>
    </location>
</feature>
<evidence type="ECO:0000313" key="7">
    <source>
        <dbReference type="Proteomes" id="UP001642484"/>
    </source>
</evidence>
<comment type="caution">
    <text evidence="6">The sequence shown here is derived from an EMBL/GenBank/DDBJ whole genome shotgun (WGS) entry which is preliminary data.</text>
</comment>
<accession>A0ABP0LI10</accession>
<evidence type="ECO:0008006" key="8">
    <source>
        <dbReference type="Google" id="ProtNLM"/>
    </source>
</evidence>
<dbReference type="Gene3D" id="3.40.50.150">
    <property type="entry name" value="Vaccinia Virus protein VP39"/>
    <property type="match status" value="1"/>
</dbReference>
<keyword evidence="2 4" id="KW-0808">Transferase</keyword>
<reference evidence="6 7" key="1">
    <citation type="submission" date="2024-02" db="EMBL/GenBank/DDBJ databases">
        <authorList>
            <person name="Chen Y."/>
            <person name="Shah S."/>
            <person name="Dougan E. K."/>
            <person name="Thang M."/>
            <person name="Chan C."/>
        </authorList>
    </citation>
    <scope>NUCLEOTIDE SEQUENCE [LARGE SCALE GENOMIC DNA]</scope>
</reference>
<keyword evidence="3 4" id="KW-0949">S-adenosyl-L-methionine</keyword>
<gene>
    <name evidence="6" type="ORF">CCMP2556_LOCUS20964</name>
</gene>
<feature type="binding site" evidence="4">
    <location>
        <position position="424"/>
    </location>
    <ligand>
        <name>S-adenosyl-L-methionine</name>
        <dbReference type="ChEBI" id="CHEBI:59789"/>
    </ligand>
</feature>
<proteinExistence type="inferred from homology"/>
<comment type="caution">
    <text evidence="4">Lacks conserved residue(s) required for the propagation of feature annotation.</text>
</comment>
<dbReference type="Gene3D" id="2.40.50.1070">
    <property type="match status" value="1"/>
</dbReference>
<protein>
    <recommendedName>
        <fullName evidence="8">tRNA(Phe) (4-demethylwyosine(37)-C(7)) aminocarboxypropyltransferase</fullName>
    </recommendedName>
</protein>
<feature type="region of interest" description="Disordered" evidence="5">
    <location>
        <begin position="1"/>
        <end position="38"/>
    </location>
</feature>
<evidence type="ECO:0000256" key="4">
    <source>
        <dbReference type="PROSITE-ProRule" id="PRU01024"/>
    </source>
</evidence>
<dbReference type="PANTHER" id="PTHR45904:SF2">
    <property type="entry name" value="TRNA (URACIL-5-)-METHYLTRANSFERASE HOMOLOG A"/>
    <property type="match status" value="1"/>
</dbReference>
<name>A0ABP0LI10_9DINO</name>
<dbReference type="CDD" id="cd02440">
    <property type="entry name" value="AdoMet_MTases"/>
    <property type="match status" value="1"/>
</dbReference>
<dbReference type="InterPro" id="IPR010280">
    <property type="entry name" value="U5_MeTrfase_fam"/>
</dbReference>
<evidence type="ECO:0000256" key="2">
    <source>
        <dbReference type="ARBA" id="ARBA00022679"/>
    </source>
</evidence>
<dbReference type="PROSITE" id="PS51687">
    <property type="entry name" value="SAM_MT_RNA_M5U"/>
    <property type="match status" value="1"/>
</dbReference>
<keyword evidence="7" id="KW-1185">Reference proteome</keyword>
<comment type="similarity">
    <text evidence="4">Belongs to the class I-like SAM-binding methyltransferase superfamily. RNA M5U methyltransferase family.</text>
</comment>
<keyword evidence="1 4" id="KW-0489">Methyltransferase</keyword>
<dbReference type="InterPro" id="IPR045850">
    <property type="entry name" value="TRM2_met"/>
</dbReference>
<dbReference type="Proteomes" id="UP001642484">
    <property type="component" value="Unassembled WGS sequence"/>
</dbReference>
<dbReference type="EMBL" id="CAXAMN010012447">
    <property type="protein sequence ID" value="CAK9038239.1"/>
    <property type="molecule type" value="Genomic_DNA"/>
</dbReference>
<organism evidence="6 7">
    <name type="scientific">Durusdinium trenchii</name>
    <dbReference type="NCBI Taxonomy" id="1381693"/>
    <lineage>
        <taxon>Eukaryota</taxon>
        <taxon>Sar</taxon>
        <taxon>Alveolata</taxon>
        <taxon>Dinophyceae</taxon>
        <taxon>Suessiales</taxon>
        <taxon>Symbiodiniaceae</taxon>
        <taxon>Durusdinium</taxon>
    </lineage>
</organism>
<evidence type="ECO:0000313" key="6">
    <source>
        <dbReference type="EMBL" id="CAK9038239.1"/>
    </source>
</evidence>
<dbReference type="PANTHER" id="PTHR45904">
    <property type="entry name" value="TRNA (URACIL-5-)-METHYLTRANSFERASE"/>
    <property type="match status" value="1"/>
</dbReference>
<dbReference type="InterPro" id="IPR029063">
    <property type="entry name" value="SAM-dependent_MTases_sf"/>
</dbReference>
<sequence length="630" mass="69822">MADLESEKSAGQPSAAEQQPEDSTVPEDGRGGIHLSCKAFRGQEPHALQEWLAEAGMPNVRVRKKKPWHYAFVTLEDETKLKEQELFFKKAKVQVNARQAAKGAGKKRPAEEDPNGPSKKLKAEEKIPVLKELRERIKGSKKSFDGDALEKSAPLMKWDYKTQLQMKHGYVKTAVRSITKLAQKRCEKLGRAPPSWCSKEWSLASGAPQGCCCPLDPPIGAPEGTLRGWRNKCEFTIGRDPRGEVEVGFILKILPDGAQVIGSIQEVPLVPAPMQRLCAMVSSLVAKSSFPIYDRREGQRKGVWRTLLARVNPSNEMLVMFQTTSLSEEDRANFVEPLLPELEKLGVTSVFLQFNDEVTDAARPTALVTQVHGKPRLEMPMLGLKLEVGPLSFFNPNTTTCRFLMETALAFLNLKKTEILLDIFCGIGTIGLCAAHCCEKVIGVDVVEENIEDVAAVAVGGAVMAVRQTWAVGEDARRNAEQNAISNTEFLAGKAEELVPKILGDMDPSKEARSWRGLHAAGFVKKCSAVIGGLCGYSRTFWQVVTFPYRSLRFEPPLMSWVFNIFRRPGQWNSFDGLDLVRLEMFHICLNMLRWGISTTPSSSGDRCVQLALRTPPPPRCSCSDPGRMP</sequence>